<feature type="domain" description="Light-independent protochlorophyllide reductase subunit B-like C-terminal" evidence="2">
    <location>
        <begin position="202"/>
        <end position="246"/>
    </location>
</feature>
<dbReference type="Proteomes" id="UP001179121">
    <property type="component" value="Chromosome"/>
</dbReference>
<dbReference type="Gene3D" id="1.10.8.550">
    <property type="entry name" value="Proto-chlorophyllide reductase 57 kD subunit B"/>
    <property type="match status" value="2"/>
</dbReference>
<proteinExistence type="predicted"/>
<feature type="domain" description="Light-independent protochlorophyllide reductase subunit B-like C-terminal" evidence="2">
    <location>
        <begin position="150"/>
        <end position="194"/>
    </location>
</feature>
<dbReference type="KEGG" id="nti:DNFV4_00631"/>
<dbReference type="PANTHER" id="PTHR33712:SF7">
    <property type="entry name" value="LIGHT-INDEPENDENT PROTOCHLOROPHYLLIDE REDUCTASE SUBUNIT B"/>
    <property type="match status" value="1"/>
</dbReference>
<feature type="region of interest" description="Disordered" evidence="1">
    <location>
        <begin position="95"/>
        <end position="122"/>
    </location>
</feature>
<gene>
    <name evidence="3" type="ORF">DNFV4_00631</name>
</gene>
<organism evidence="3 4">
    <name type="scientific">Nitrospira tepida</name>
    <dbReference type="NCBI Taxonomy" id="2973512"/>
    <lineage>
        <taxon>Bacteria</taxon>
        <taxon>Pseudomonadati</taxon>
        <taxon>Nitrospirota</taxon>
        <taxon>Nitrospiria</taxon>
        <taxon>Nitrospirales</taxon>
        <taxon>Nitrospiraceae</taxon>
        <taxon>Nitrospira</taxon>
    </lineage>
</organism>
<dbReference type="InterPro" id="IPR042298">
    <property type="entry name" value="P-CP_red_C"/>
</dbReference>
<name>A0AA86MWJ9_9BACT</name>
<dbReference type="InterPro" id="IPR050152">
    <property type="entry name" value="ChlB/BchB/BchZ"/>
</dbReference>
<dbReference type="GO" id="GO:0015979">
    <property type="term" value="P:photosynthesis"/>
    <property type="evidence" value="ECO:0007669"/>
    <property type="project" value="InterPro"/>
</dbReference>
<evidence type="ECO:0000256" key="1">
    <source>
        <dbReference type="SAM" id="MobiDB-lite"/>
    </source>
</evidence>
<protein>
    <recommendedName>
        <fullName evidence="2">Light-independent protochlorophyllide reductase subunit B-like C-terminal domain-containing protein</fullName>
    </recommendedName>
</protein>
<evidence type="ECO:0000313" key="4">
    <source>
        <dbReference type="Proteomes" id="UP001179121"/>
    </source>
</evidence>
<evidence type="ECO:0000259" key="2">
    <source>
        <dbReference type="Pfam" id="PF08369"/>
    </source>
</evidence>
<dbReference type="AlphaFoldDB" id="A0AA86MWJ9"/>
<dbReference type="EMBL" id="OX365700">
    <property type="protein sequence ID" value="CAI4030204.1"/>
    <property type="molecule type" value="Genomic_DNA"/>
</dbReference>
<reference evidence="3" key="1">
    <citation type="submission" date="2022-10" db="EMBL/GenBank/DDBJ databases">
        <authorList>
            <person name="Koch H."/>
        </authorList>
    </citation>
    <scope>NUCLEOTIDE SEQUENCE</scope>
    <source>
        <strain evidence="3">DNF</strain>
    </source>
</reference>
<dbReference type="PANTHER" id="PTHR33712">
    <property type="entry name" value="LIGHT-INDEPENDENT PROTOCHLOROPHYLLIDE REDUCTASE SUBUNIT B"/>
    <property type="match status" value="1"/>
</dbReference>
<dbReference type="Pfam" id="PF08369">
    <property type="entry name" value="PCP_red"/>
    <property type="match status" value="2"/>
</dbReference>
<accession>A0AA86MWJ9</accession>
<dbReference type="GO" id="GO:0016491">
    <property type="term" value="F:oxidoreductase activity"/>
    <property type="evidence" value="ECO:0007669"/>
    <property type="project" value="InterPro"/>
</dbReference>
<dbReference type="InterPro" id="IPR013580">
    <property type="entry name" value="LI-POR_suB-like_C"/>
</dbReference>
<sequence length="253" mass="27254">MKFVCLNCETYMTFQKVEQPAEGSLGVFFGCPACGAKFSMVTNPGETQMVSSLGVKLGGRPAPAEPFEMTRGTLKEEAKAGMGQMAAYLNEKIQAGQPAHQEAHPKPAASASPKEGEKSGGSCPFAAVVAQMGMGSGSKPAETAPSGLTWTPDATERLERLPSFVKPMVQASVEAYARRHGYASITLQVMDDAKSEPNGLTWTAEAEQRLENIPDFIRPMARREIERLAKERGAATVTAQVMDEAKDKFLKFM</sequence>
<dbReference type="GO" id="GO:0015995">
    <property type="term" value="P:chlorophyll biosynthetic process"/>
    <property type="evidence" value="ECO:0007669"/>
    <property type="project" value="InterPro"/>
</dbReference>
<evidence type="ECO:0000313" key="3">
    <source>
        <dbReference type="EMBL" id="CAI4030204.1"/>
    </source>
</evidence>
<dbReference type="RefSeq" id="WP_289267202.1">
    <property type="nucleotide sequence ID" value="NZ_OX365700.1"/>
</dbReference>
<keyword evidence="4" id="KW-1185">Reference proteome</keyword>